<organism evidence="2 3">
    <name type="scientific">Carassius auratus</name>
    <name type="common">Goldfish</name>
    <dbReference type="NCBI Taxonomy" id="7957"/>
    <lineage>
        <taxon>Eukaryota</taxon>
        <taxon>Metazoa</taxon>
        <taxon>Chordata</taxon>
        <taxon>Craniata</taxon>
        <taxon>Vertebrata</taxon>
        <taxon>Euteleostomi</taxon>
        <taxon>Actinopterygii</taxon>
        <taxon>Neopterygii</taxon>
        <taxon>Teleostei</taxon>
        <taxon>Ostariophysi</taxon>
        <taxon>Cypriniformes</taxon>
        <taxon>Cyprinidae</taxon>
        <taxon>Cyprininae</taxon>
        <taxon>Carassius</taxon>
    </lineage>
</organism>
<reference evidence="3" key="1">
    <citation type="submission" date="2025-08" db="UniProtKB">
        <authorList>
            <consortium name="RefSeq"/>
        </authorList>
    </citation>
    <scope>IDENTIFICATION</scope>
    <source>
        <strain evidence="3">Wakin</strain>
        <tissue evidence="3">Muscle</tissue>
    </source>
</reference>
<keyword evidence="2" id="KW-1185">Reference proteome</keyword>
<name>A0A6P6N6U7_CARAU</name>
<proteinExistence type="predicted"/>
<accession>A0A6P6N6U7</accession>
<dbReference type="AlphaFoldDB" id="A0A6P6N6U7"/>
<dbReference type="OrthoDB" id="8939548at2759"/>
<feature type="compositionally biased region" description="Basic residues" evidence="1">
    <location>
        <begin position="122"/>
        <end position="133"/>
    </location>
</feature>
<feature type="region of interest" description="Disordered" evidence="1">
    <location>
        <begin position="106"/>
        <end position="133"/>
    </location>
</feature>
<dbReference type="Proteomes" id="UP000515129">
    <property type="component" value="Unplaced"/>
</dbReference>
<gene>
    <name evidence="3" type="primary">LOC113076348</name>
</gene>
<evidence type="ECO:0000313" key="3">
    <source>
        <dbReference type="RefSeq" id="XP_026104767.1"/>
    </source>
</evidence>
<feature type="region of interest" description="Disordered" evidence="1">
    <location>
        <begin position="28"/>
        <end position="50"/>
    </location>
</feature>
<evidence type="ECO:0000313" key="2">
    <source>
        <dbReference type="Proteomes" id="UP000515129"/>
    </source>
</evidence>
<dbReference type="RefSeq" id="XP_026104767.1">
    <property type="nucleotide sequence ID" value="XM_026248982.1"/>
</dbReference>
<dbReference type="KEGG" id="caua:113076348"/>
<protein>
    <submittedName>
        <fullName evidence="3">C1q-related factor-like isoform X1</fullName>
    </submittedName>
</protein>
<evidence type="ECO:0000256" key="1">
    <source>
        <dbReference type="SAM" id="MobiDB-lite"/>
    </source>
</evidence>
<feature type="compositionally biased region" description="Gly residues" evidence="1">
    <location>
        <begin position="32"/>
        <end position="41"/>
    </location>
</feature>
<dbReference type="GeneID" id="113076348"/>
<sequence>MFCFILLGKQGAPGYEGWPGPKGIQSKAGASGPFGGKGFPGSPGPSGRKVCTETAGLHSNSATQSISLTCPIKHSPTSKHKNTAEMMLRLRGDSNEEILPSHVIISKHGNSTGEGSGEFRASQRRHSKSHKRCSFGGEGDAGIILGHLCFFTEHMVEMYCYQEILFS</sequence>